<dbReference type="Gene3D" id="1.25.40.20">
    <property type="entry name" value="Ankyrin repeat-containing domain"/>
    <property type="match status" value="1"/>
</dbReference>
<dbReference type="AlphaFoldDB" id="A0A5J9ULG6"/>
<dbReference type="GO" id="GO:0005634">
    <property type="term" value="C:nucleus"/>
    <property type="evidence" value="ECO:0007669"/>
    <property type="project" value="TreeGrafter"/>
</dbReference>
<dbReference type="GO" id="GO:0099402">
    <property type="term" value="P:plant organ development"/>
    <property type="evidence" value="ECO:0007669"/>
    <property type="project" value="InterPro"/>
</dbReference>
<dbReference type="SUPFAM" id="SSF48403">
    <property type="entry name" value="Ankyrin repeat"/>
    <property type="match status" value="1"/>
</dbReference>
<dbReference type="GO" id="GO:0006355">
    <property type="term" value="P:regulation of DNA-templated transcription"/>
    <property type="evidence" value="ECO:0007669"/>
    <property type="project" value="TreeGrafter"/>
</dbReference>
<dbReference type="InterPro" id="IPR044284">
    <property type="entry name" value="NPR5/6"/>
</dbReference>
<dbReference type="PROSITE" id="PS50297">
    <property type="entry name" value="ANK_REP_REGION"/>
    <property type="match status" value="1"/>
</dbReference>
<gene>
    <name evidence="2" type="ORF">EJB05_26686</name>
</gene>
<dbReference type="OrthoDB" id="45365at2759"/>
<dbReference type="PANTHER" id="PTHR46668">
    <property type="entry name" value="BTB/POZ DOMAIN AND ANKYRIN REPEAT-CONTAINING PROTEIN NH5.2"/>
    <property type="match status" value="1"/>
</dbReference>
<dbReference type="SMART" id="SM00248">
    <property type="entry name" value="ANK"/>
    <property type="match status" value="1"/>
</dbReference>
<dbReference type="InterPro" id="IPR002110">
    <property type="entry name" value="Ankyrin_rpt"/>
</dbReference>
<dbReference type="Proteomes" id="UP000324897">
    <property type="component" value="Chromosome 2"/>
</dbReference>
<dbReference type="GO" id="GO:0000976">
    <property type="term" value="F:transcription cis-regulatory region binding"/>
    <property type="evidence" value="ECO:0007669"/>
    <property type="project" value="TreeGrafter"/>
</dbReference>
<organism evidence="2 3">
    <name type="scientific">Eragrostis curvula</name>
    <name type="common">weeping love grass</name>
    <dbReference type="NCBI Taxonomy" id="38414"/>
    <lineage>
        <taxon>Eukaryota</taxon>
        <taxon>Viridiplantae</taxon>
        <taxon>Streptophyta</taxon>
        <taxon>Embryophyta</taxon>
        <taxon>Tracheophyta</taxon>
        <taxon>Spermatophyta</taxon>
        <taxon>Magnoliopsida</taxon>
        <taxon>Liliopsida</taxon>
        <taxon>Poales</taxon>
        <taxon>Poaceae</taxon>
        <taxon>PACMAD clade</taxon>
        <taxon>Chloridoideae</taxon>
        <taxon>Eragrostideae</taxon>
        <taxon>Eragrostidinae</taxon>
        <taxon>Eragrostis</taxon>
    </lineage>
</organism>
<dbReference type="PROSITE" id="PS50088">
    <property type="entry name" value="ANK_REPEAT"/>
    <property type="match status" value="1"/>
</dbReference>
<protein>
    <submittedName>
        <fullName evidence="2">Uncharacterized protein</fullName>
    </submittedName>
</protein>
<feature type="repeat" description="ANK" evidence="1">
    <location>
        <begin position="33"/>
        <end position="65"/>
    </location>
</feature>
<evidence type="ECO:0000256" key="1">
    <source>
        <dbReference type="PROSITE-ProRule" id="PRU00023"/>
    </source>
</evidence>
<dbReference type="EMBL" id="RWGY01000013">
    <property type="protein sequence ID" value="TVU24265.1"/>
    <property type="molecule type" value="Genomic_DNA"/>
</dbReference>
<keyword evidence="1" id="KW-0040">ANK repeat</keyword>
<proteinExistence type="predicted"/>
<name>A0A5J9ULG6_9POAL</name>
<keyword evidence="3" id="KW-1185">Reference proteome</keyword>
<dbReference type="PANTHER" id="PTHR46668:SF2">
    <property type="entry name" value="BTB_POZ DOMAIN AND ANKYRIN REPEAT-CONTAINING PROTEIN NH5.1"/>
    <property type="match status" value="1"/>
</dbReference>
<evidence type="ECO:0000313" key="2">
    <source>
        <dbReference type="EMBL" id="TVU24265.1"/>
    </source>
</evidence>
<dbReference type="GO" id="GO:0009864">
    <property type="term" value="P:induced systemic resistance, jasmonic acid mediated signaling pathway"/>
    <property type="evidence" value="ECO:0007669"/>
    <property type="project" value="TreeGrafter"/>
</dbReference>
<comment type="caution">
    <text evidence="2">The sequence shown here is derived from an EMBL/GenBank/DDBJ whole genome shotgun (WGS) entry which is preliminary data.</text>
</comment>
<dbReference type="Pfam" id="PF12796">
    <property type="entry name" value="Ank_2"/>
    <property type="match status" value="1"/>
</dbReference>
<accession>A0A5J9ULG6</accession>
<dbReference type="InterPro" id="IPR036770">
    <property type="entry name" value="Ankyrin_rpt-contain_sf"/>
</dbReference>
<reference evidence="2 3" key="1">
    <citation type="journal article" date="2019" name="Sci. Rep.">
        <title>A high-quality genome of Eragrostis curvula grass provides insights into Poaceae evolution and supports new strategies to enhance forage quality.</title>
        <authorList>
            <person name="Carballo J."/>
            <person name="Santos B.A.C.M."/>
            <person name="Zappacosta D."/>
            <person name="Garbus I."/>
            <person name="Selva J.P."/>
            <person name="Gallo C.A."/>
            <person name="Diaz A."/>
            <person name="Albertini E."/>
            <person name="Caccamo M."/>
            <person name="Echenique V."/>
        </authorList>
    </citation>
    <scope>NUCLEOTIDE SEQUENCE [LARGE SCALE GENOMIC DNA]</scope>
    <source>
        <strain evidence="3">cv. Victoria</strain>
        <tissue evidence="2">Leaf</tissue>
    </source>
</reference>
<evidence type="ECO:0000313" key="3">
    <source>
        <dbReference type="Proteomes" id="UP000324897"/>
    </source>
</evidence>
<dbReference type="Gramene" id="TVU24265">
    <property type="protein sequence ID" value="TVU24265"/>
    <property type="gene ID" value="EJB05_26686"/>
</dbReference>
<sequence length="184" mass="19517">MLSPCTTPSSTGDVVKALLELGAADVNSRAGMTGKTPLHMAAEMVSPDMVSVLLDHHADPNARTLDGVTPLHVLRGLTSEFLFEGVVSGLTHMDPNKLRLCLELVHSAVMVTTRDEGAAAAGGANFPMASHKRHCYNTSNVYNMDEDLAVGVFTCLYAVGSLSAWILLDSGMTRYCIAPSILSI</sequence>